<dbReference type="OrthoDB" id="9801785at2"/>
<dbReference type="RefSeq" id="WP_069911364.1">
    <property type="nucleotide sequence ID" value="NZ_LAJE02000285.1"/>
</dbReference>
<evidence type="ECO:0000256" key="1">
    <source>
        <dbReference type="ARBA" id="ARBA00007637"/>
    </source>
</evidence>
<dbReference type="Proteomes" id="UP000095463">
    <property type="component" value="Unassembled WGS sequence"/>
</dbReference>
<name>A0A1E5XLK4_9HYPH</name>
<dbReference type="SUPFAM" id="SSF51735">
    <property type="entry name" value="NAD(P)-binding Rossmann-fold domains"/>
    <property type="match status" value="1"/>
</dbReference>
<keyword evidence="6" id="KW-1185">Reference proteome</keyword>
<comment type="similarity">
    <text evidence="1">Belongs to the NAD(P)-dependent epimerase/dehydratase family.</text>
</comment>
<sequence length="253" mass="27708">MKLLLVGGAGHVGQLITPYLKARHTLRVLDLAASTDPEVEHVAGSVLDPEAIRQALQGVDGFIWLAMRSAQGGMVTDQDIETIINNYDLNTKALHLFLYLAQEAGVKRGVYTSSMSVHYRGRPNYPGEDQVPLDSPSVYGLSKGLGEEICAYFAHWFGMNIIGLRISGPRKRADYLAQRRNPQRAGDGSYVYPLDEEDMANAYLGAIEAVTPPSAGGFEALFIVGDETGEEHDLSKAARLIGWQPRSHRLLTQ</sequence>
<dbReference type="InterPro" id="IPR001509">
    <property type="entry name" value="Epimerase_deHydtase"/>
</dbReference>
<dbReference type="GO" id="GO:0016491">
    <property type="term" value="F:oxidoreductase activity"/>
    <property type="evidence" value="ECO:0007669"/>
    <property type="project" value="UniProtKB-KW"/>
</dbReference>
<proteinExistence type="inferred from homology"/>
<dbReference type="AlphaFoldDB" id="A0A1E5XLK4"/>
<keyword evidence="2" id="KW-0560">Oxidoreductase</keyword>
<dbReference type="PANTHER" id="PTHR43103">
    <property type="entry name" value="NUCLEOSIDE-DIPHOSPHATE-SUGAR EPIMERASE"/>
    <property type="match status" value="1"/>
</dbReference>
<dbReference type="EMBL" id="LAJE02000285">
    <property type="protein sequence ID" value="OEO29481.1"/>
    <property type="molecule type" value="Genomic_DNA"/>
</dbReference>
<protein>
    <recommendedName>
        <fullName evidence="4">NAD-dependent epimerase/dehydratase domain-containing protein</fullName>
    </recommendedName>
</protein>
<evidence type="ECO:0000313" key="5">
    <source>
        <dbReference type="EMBL" id="OEO29481.1"/>
    </source>
</evidence>
<reference evidence="5 6" key="1">
    <citation type="journal article" date="2015" name="Genome Announc.">
        <title>Genome Assemblies of Three Soil-Associated Devosia species: D. insulae, D. limi, and D. soli.</title>
        <authorList>
            <person name="Hassan Y.I."/>
            <person name="Lepp D."/>
            <person name="Zhou T."/>
        </authorList>
    </citation>
    <scope>NUCLEOTIDE SEQUENCE [LARGE SCALE GENOMIC DNA]</scope>
    <source>
        <strain evidence="5 6">DS-56</strain>
    </source>
</reference>
<feature type="domain" description="NAD-dependent epimerase/dehydratase" evidence="4">
    <location>
        <begin position="4"/>
        <end position="167"/>
    </location>
</feature>
<evidence type="ECO:0000259" key="4">
    <source>
        <dbReference type="Pfam" id="PF01370"/>
    </source>
</evidence>
<keyword evidence="3" id="KW-0520">NAD</keyword>
<organism evidence="5 6">
    <name type="scientific">Devosia insulae DS-56</name>
    <dbReference type="NCBI Taxonomy" id="1116389"/>
    <lineage>
        <taxon>Bacteria</taxon>
        <taxon>Pseudomonadati</taxon>
        <taxon>Pseudomonadota</taxon>
        <taxon>Alphaproteobacteria</taxon>
        <taxon>Hyphomicrobiales</taxon>
        <taxon>Devosiaceae</taxon>
        <taxon>Devosia</taxon>
    </lineage>
</organism>
<comment type="caution">
    <text evidence="5">The sequence shown here is derived from an EMBL/GenBank/DDBJ whole genome shotgun (WGS) entry which is preliminary data.</text>
</comment>
<dbReference type="InterPro" id="IPR036291">
    <property type="entry name" value="NAD(P)-bd_dom_sf"/>
</dbReference>
<accession>A0A1E5XLK4</accession>
<dbReference type="CDD" id="cd08946">
    <property type="entry name" value="SDR_e"/>
    <property type="match status" value="1"/>
</dbReference>
<dbReference type="Pfam" id="PF01370">
    <property type="entry name" value="Epimerase"/>
    <property type="match status" value="1"/>
</dbReference>
<dbReference type="Gene3D" id="3.40.50.720">
    <property type="entry name" value="NAD(P)-binding Rossmann-like Domain"/>
    <property type="match status" value="1"/>
</dbReference>
<evidence type="ECO:0000256" key="3">
    <source>
        <dbReference type="ARBA" id="ARBA00023027"/>
    </source>
</evidence>
<dbReference type="PANTHER" id="PTHR43103:SF5">
    <property type="entry name" value="4-EPIMERASE, PUTATIVE (AFU_ORTHOLOGUE AFUA_7G00360)-RELATED"/>
    <property type="match status" value="1"/>
</dbReference>
<gene>
    <name evidence="5" type="ORF">VW23_026040</name>
</gene>
<evidence type="ECO:0000313" key="6">
    <source>
        <dbReference type="Proteomes" id="UP000095463"/>
    </source>
</evidence>
<evidence type="ECO:0000256" key="2">
    <source>
        <dbReference type="ARBA" id="ARBA00023002"/>
    </source>
</evidence>